<feature type="active site" evidence="6">
    <location>
        <position position="10"/>
    </location>
</feature>
<proteinExistence type="inferred from homology"/>
<sequence length="171" mass="19928">MTIATFAGGCFWCMVKPFDRFDGVKKVISGYSGGHKEHPTYEEVCSNTTGHREAVQITYDESVISYREIVEIFFKTFDPTDAMGQFGDRGESYKPAIFYHSNEQKEIALTVIEELDEKKIFNAPIITPVIPYKNFFPAEEYHQDFYKKNPQRYQENHQVSGRSDFLDKHWN</sequence>
<comment type="catalytic activity">
    <reaction evidence="4 6">
        <text>L-methionyl-[protein] + [thioredoxin]-disulfide + H2O = L-methionyl-(S)-S-oxide-[protein] + [thioredoxin]-dithiol</text>
        <dbReference type="Rhea" id="RHEA:14217"/>
        <dbReference type="Rhea" id="RHEA-COMP:10698"/>
        <dbReference type="Rhea" id="RHEA-COMP:10700"/>
        <dbReference type="Rhea" id="RHEA-COMP:12313"/>
        <dbReference type="Rhea" id="RHEA-COMP:12315"/>
        <dbReference type="ChEBI" id="CHEBI:15377"/>
        <dbReference type="ChEBI" id="CHEBI:16044"/>
        <dbReference type="ChEBI" id="CHEBI:29950"/>
        <dbReference type="ChEBI" id="CHEBI:44120"/>
        <dbReference type="ChEBI" id="CHEBI:50058"/>
        <dbReference type="EC" id="1.8.4.11"/>
    </reaction>
</comment>
<evidence type="ECO:0000256" key="4">
    <source>
        <dbReference type="ARBA" id="ARBA00047806"/>
    </source>
</evidence>
<evidence type="ECO:0000313" key="8">
    <source>
        <dbReference type="EMBL" id="RAK44592.1"/>
    </source>
</evidence>
<feature type="domain" description="Peptide methionine sulphoxide reductase MsrA" evidence="7">
    <location>
        <begin position="4"/>
        <end position="154"/>
    </location>
</feature>
<dbReference type="EMBL" id="PZJH01000003">
    <property type="protein sequence ID" value="RAK44592.1"/>
    <property type="molecule type" value="Genomic_DNA"/>
</dbReference>
<comment type="catalytic activity">
    <reaction evidence="5 6">
        <text>[thioredoxin]-disulfide + L-methionine + H2O = L-methionine (S)-S-oxide + [thioredoxin]-dithiol</text>
        <dbReference type="Rhea" id="RHEA:19993"/>
        <dbReference type="Rhea" id="RHEA-COMP:10698"/>
        <dbReference type="Rhea" id="RHEA-COMP:10700"/>
        <dbReference type="ChEBI" id="CHEBI:15377"/>
        <dbReference type="ChEBI" id="CHEBI:29950"/>
        <dbReference type="ChEBI" id="CHEBI:50058"/>
        <dbReference type="ChEBI" id="CHEBI:57844"/>
        <dbReference type="ChEBI" id="CHEBI:58772"/>
        <dbReference type="EC" id="1.8.4.11"/>
    </reaction>
</comment>
<dbReference type="PANTHER" id="PTHR43774">
    <property type="entry name" value="PEPTIDE METHIONINE SULFOXIDE REDUCTASE"/>
    <property type="match status" value="1"/>
</dbReference>
<evidence type="ECO:0000256" key="3">
    <source>
        <dbReference type="ARBA" id="ARBA00024679"/>
    </source>
</evidence>
<keyword evidence="2 6" id="KW-0560">Oxidoreductase</keyword>
<dbReference type="Gene3D" id="3.30.1060.10">
    <property type="entry name" value="Peptide methionine sulphoxide reductase MsrA"/>
    <property type="match status" value="1"/>
</dbReference>
<protein>
    <recommendedName>
        <fullName evidence="6">Peptide methionine sulfoxide reductase MsrA</fullName>
        <shortName evidence="6">Protein-methionine-S-oxide reductase</shortName>
        <ecNumber evidence="6">1.8.4.11</ecNumber>
    </recommendedName>
    <alternativeName>
        <fullName evidence="6">Peptide-methionine (S)-S-oxide reductase</fullName>
        <shortName evidence="6">Peptide Met(O) reductase</shortName>
    </alternativeName>
</protein>
<dbReference type="PANTHER" id="PTHR43774:SF1">
    <property type="entry name" value="PEPTIDE METHIONINE SULFOXIDE REDUCTASE MSRA 2"/>
    <property type="match status" value="1"/>
</dbReference>
<gene>
    <name evidence="6 8" type="primary">msrA</name>
    <name evidence="8" type="ORF">BHU61_07715</name>
</gene>
<dbReference type="EC" id="1.8.4.11" evidence="6"/>
<dbReference type="RefSeq" id="WP_111715918.1">
    <property type="nucleotide sequence ID" value="NZ_JBHSSR010000013.1"/>
</dbReference>
<evidence type="ECO:0000259" key="7">
    <source>
        <dbReference type="Pfam" id="PF01625"/>
    </source>
</evidence>
<dbReference type="InterPro" id="IPR002569">
    <property type="entry name" value="Met_Sox_Rdtase_MsrA_dom"/>
</dbReference>
<name>A0A327ZQL3_9STAP</name>
<accession>A0A327ZQL3</accession>
<dbReference type="HAMAP" id="MF_01401">
    <property type="entry name" value="MsrA"/>
    <property type="match status" value="1"/>
</dbReference>
<comment type="caution">
    <text evidence="8">The sequence shown here is derived from an EMBL/GenBank/DDBJ whole genome shotgun (WGS) entry which is preliminary data.</text>
</comment>
<evidence type="ECO:0000256" key="5">
    <source>
        <dbReference type="ARBA" id="ARBA00048782"/>
    </source>
</evidence>
<dbReference type="AlphaFoldDB" id="A0A327ZQL3"/>
<evidence type="ECO:0000313" key="9">
    <source>
        <dbReference type="Proteomes" id="UP000249808"/>
    </source>
</evidence>
<dbReference type="NCBIfam" id="TIGR00401">
    <property type="entry name" value="msrA"/>
    <property type="match status" value="1"/>
</dbReference>
<evidence type="ECO:0000256" key="1">
    <source>
        <dbReference type="ARBA" id="ARBA00005591"/>
    </source>
</evidence>
<dbReference type="GO" id="GO:0008113">
    <property type="term" value="F:peptide-methionine (S)-S-oxide reductase activity"/>
    <property type="evidence" value="ECO:0007669"/>
    <property type="project" value="UniProtKB-UniRule"/>
</dbReference>
<dbReference type="Proteomes" id="UP000249808">
    <property type="component" value="Unassembled WGS sequence"/>
</dbReference>
<reference evidence="8 9" key="1">
    <citation type="journal article" date="2018" name="Front. Microbiol.">
        <title>Description and Comparative Genomics of Macrococcus caseolyticus subsp. hominis subsp. nov., Macrococcus goetzii sp. nov., Macrococcus epidermidis sp. nov., and Macrococcus bohemicus sp. nov., Novel Macrococci From Human Clinical Material With Virulence Potential and Suspected Uptake of Foreign DNA by Natural Transformation.</title>
        <authorList>
            <person name="Maslanova I."/>
            <person name="Wertheimer Z."/>
            <person name="Sedlacek I."/>
            <person name="Svec P."/>
            <person name="Indrakova A."/>
            <person name="Kovarovic V."/>
            <person name="Schumann P."/>
            <person name="Sproer C."/>
            <person name="Kralova S."/>
            <person name="Sedo O."/>
            <person name="Kristofova L."/>
            <person name="Vrbovska V."/>
            <person name="Fuzik T."/>
            <person name="Petras P."/>
            <person name="Zdrahal Z."/>
            <person name="Ruzickova V."/>
            <person name="Doskar J."/>
            <person name="Pantucek R."/>
        </authorList>
    </citation>
    <scope>NUCLEOTIDE SEQUENCE [LARGE SCALE GENOMIC DNA]</scope>
    <source>
        <strain evidence="8 9">01/688</strain>
    </source>
</reference>
<comment type="function">
    <text evidence="3 6">Has an important function as a repair enzyme for proteins that have been inactivated by oxidation. Catalyzes the reversible oxidation-reduction of methionine sulfoxide in proteins to methionine.</text>
</comment>
<evidence type="ECO:0000256" key="6">
    <source>
        <dbReference type="HAMAP-Rule" id="MF_01401"/>
    </source>
</evidence>
<keyword evidence="9" id="KW-1185">Reference proteome</keyword>
<dbReference type="Pfam" id="PF01625">
    <property type="entry name" value="PMSR"/>
    <property type="match status" value="1"/>
</dbReference>
<dbReference type="SUPFAM" id="SSF55068">
    <property type="entry name" value="Peptide methionine sulfoxide reductase"/>
    <property type="match status" value="1"/>
</dbReference>
<dbReference type="InterPro" id="IPR036509">
    <property type="entry name" value="Met_Sox_Rdtase_MsrA_sf"/>
</dbReference>
<organism evidence="8 9">
    <name type="scientific">Macrococcus epidermidis</name>
    <dbReference type="NCBI Taxonomy" id="1902580"/>
    <lineage>
        <taxon>Bacteria</taxon>
        <taxon>Bacillati</taxon>
        <taxon>Bacillota</taxon>
        <taxon>Bacilli</taxon>
        <taxon>Bacillales</taxon>
        <taxon>Staphylococcaceae</taxon>
        <taxon>Macrococcus</taxon>
    </lineage>
</organism>
<evidence type="ECO:0000256" key="2">
    <source>
        <dbReference type="ARBA" id="ARBA00023002"/>
    </source>
</evidence>
<comment type="similarity">
    <text evidence="1 6">Belongs to the MsrA Met sulfoxide reductase family.</text>
</comment>
<dbReference type="GO" id="GO:0033744">
    <property type="term" value="F:L-methionine:thioredoxin-disulfide S-oxidoreductase activity"/>
    <property type="evidence" value="ECO:0007669"/>
    <property type="project" value="RHEA"/>
</dbReference>